<dbReference type="InterPro" id="IPR000917">
    <property type="entry name" value="Sulfatase_N"/>
</dbReference>
<dbReference type="InterPro" id="IPR017850">
    <property type="entry name" value="Alkaline_phosphatase_core_sf"/>
</dbReference>
<name>A0A2R8CQP3_9GAMM</name>
<dbReference type="Gene3D" id="3.40.720.10">
    <property type="entry name" value="Alkaline Phosphatase, subunit A"/>
    <property type="match status" value="1"/>
</dbReference>
<evidence type="ECO:0000259" key="2">
    <source>
        <dbReference type="Pfam" id="PF00884"/>
    </source>
</evidence>
<proteinExistence type="predicted"/>
<evidence type="ECO:0000313" key="4">
    <source>
        <dbReference type="Proteomes" id="UP000244934"/>
    </source>
</evidence>
<feature type="transmembrane region" description="Helical" evidence="1">
    <location>
        <begin position="116"/>
        <end position="140"/>
    </location>
</feature>
<keyword evidence="4" id="KW-1185">Reference proteome</keyword>
<feature type="transmembrane region" description="Helical" evidence="1">
    <location>
        <begin position="155"/>
        <end position="172"/>
    </location>
</feature>
<evidence type="ECO:0000313" key="3">
    <source>
        <dbReference type="EMBL" id="SPJ35199.1"/>
    </source>
</evidence>
<dbReference type="Proteomes" id="UP000244934">
    <property type="component" value="Unassembled WGS sequence"/>
</dbReference>
<dbReference type="RefSeq" id="WP_165814285.1">
    <property type="nucleotide sequence ID" value="NZ_ONZI01000005.1"/>
</dbReference>
<reference evidence="4" key="1">
    <citation type="submission" date="2018-03" db="EMBL/GenBank/DDBJ databases">
        <authorList>
            <person name="Navarro De La Torre S."/>
        </authorList>
    </citation>
    <scope>NUCLEOTIDE SEQUENCE [LARGE SCALE GENOMIC DNA]</scope>
    <source>
        <strain evidence="4">EAod3</strain>
    </source>
</reference>
<keyword evidence="1" id="KW-0472">Membrane</keyword>
<dbReference type="AlphaFoldDB" id="A0A2R8CQP3"/>
<keyword evidence="1" id="KW-1133">Transmembrane helix</keyword>
<feature type="transmembrane region" description="Helical" evidence="1">
    <location>
        <begin position="58"/>
        <end position="78"/>
    </location>
</feature>
<evidence type="ECO:0000256" key="1">
    <source>
        <dbReference type="SAM" id="Phobius"/>
    </source>
</evidence>
<sequence>MAGSIKRIGTMGFALLLGYLVLALPNQIGALARANEWWPPIELPLILMALWGLPRRVTRFLSPLLAIVLVLLTLLKMADMVALQAYWRIFDPISDWRLLGPGWNVFSGTVGTGKAWLLAAALVVVLLLILAIMVVGWSLLARQATPGRPVTQRRWLWAMASGVLLVSLAGGLRHDAPRLADSSRLMAEHVTQSRQNLRDLAALKAHARQDPVAQTPTEQLLTGLKGHDVLFVFIESYGRTALEDERYAGVMRSRMAAIDSELGQAGFGARSAWLASPTVGGQSWLAHSTLQSGLWINSQRRYNWLMGTDRVSLARLFKRAGWQTMAVEPALTREWLANRYFQFDRVYDARNLGYEGEPFNWITMPDQYTYAALQRLELSHKYRAPIMAEIATLTSHAPWTPIPPLVDWAQVGSGRIFNQWANAGDSPDVVWQDSERVRTQYLKSVDYALEALGSFVAHYGNDNLVVIAMGDHQPASLITGEGASTDVPVHVMTRDRRILDQFGKWGWRPGMLPAQDSAHWGMDALRQRLVEGFDAP</sequence>
<feature type="domain" description="Sulfatase N-terminal" evidence="2">
    <location>
        <begin position="304"/>
        <end position="475"/>
    </location>
</feature>
<dbReference type="EMBL" id="ONZI01000005">
    <property type="protein sequence ID" value="SPJ35199.1"/>
    <property type="molecule type" value="Genomic_DNA"/>
</dbReference>
<accession>A0A2R8CQP3</accession>
<gene>
    <name evidence="3" type="ORF">KSP9073_03254</name>
</gene>
<protein>
    <recommendedName>
        <fullName evidence="2">Sulfatase N-terminal domain-containing protein</fullName>
    </recommendedName>
</protein>
<dbReference type="SUPFAM" id="SSF53649">
    <property type="entry name" value="Alkaline phosphatase-like"/>
    <property type="match status" value="1"/>
</dbReference>
<organism evidence="3 4">
    <name type="scientific">Kushneria phyllosphaerae</name>
    <dbReference type="NCBI Taxonomy" id="2100822"/>
    <lineage>
        <taxon>Bacteria</taxon>
        <taxon>Pseudomonadati</taxon>
        <taxon>Pseudomonadota</taxon>
        <taxon>Gammaproteobacteria</taxon>
        <taxon>Oceanospirillales</taxon>
        <taxon>Halomonadaceae</taxon>
        <taxon>Kushneria</taxon>
    </lineage>
</organism>
<dbReference type="Pfam" id="PF00884">
    <property type="entry name" value="Sulfatase"/>
    <property type="match status" value="1"/>
</dbReference>
<keyword evidence="1" id="KW-0812">Transmembrane</keyword>